<sequence>MTFTGVRAFHPTPEEDPERERICDLSSDESIPSHRETTSEEETPIAPTGDEQPVGCELAKDITLNAPAQLGVLRSNANRSFVSIIDGETQHIIAEMTGSVSLRGTATNQRWYLSWSTVVGSGANVTANRTRYIIRDFTLGDSFKDRPCAREWPRMRFYAEVPLFSASRYVLGSYCIIDDKPRTDFGDDQVNDLQEVADSIGLHLENTMQTLILKRPLLMAVFGLVSMQQITYHMKVRPPLRTLTTLIPTPVLDVLLGRAVQCVSPEPPRPSPSTVARKNLCFLAGSTLHDRAFITELGLLRSTSGAEP</sequence>
<feature type="region of interest" description="Disordered" evidence="1">
    <location>
        <begin position="1"/>
        <end position="53"/>
    </location>
</feature>
<gene>
    <name evidence="2" type="ORF">N7505_004146</name>
</gene>
<name>A0ABQ8WT21_PENCH</name>
<evidence type="ECO:0000256" key="1">
    <source>
        <dbReference type="SAM" id="MobiDB-lite"/>
    </source>
</evidence>
<dbReference type="PANTHER" id="PTHR43102">
    <property type="entry name" value="SLR1143 PROTEIN"/>
    <property type="match status" value="1"/>
</dbReference>
<dbReference type="SUPFAM" id="SSF55781">
    <property type="entry name" value="GAF domain-like"/>
    <property type="match status" value="1"/>
</dbReference>
<evidence type="ECO:0008006" key="4">
    <source>
        <dbReference type="Google" id="ProtNLM"/>
    </source>
</evidence>
<dbReference type="EMBL" id="JAPVEB010000002">
    <property type="protein sequence ID" value="KAJ5275601.1"/>
    <property type="molecule type" value="Genomic_DNA"/>
</dbReference>
<dbReference type="InterPro" id="IPR029016">
    <property type="entry name" value="GAF-like_dom_sf"/>
</dbReference>
<protein>
    <recommendedName>
        <fullName evidence="4">GAF domain-containing protein</fullName>
    </recommendedName>
</protein>
<evidence type="ECO:0000313" key="2">
    <source>
        <dbReference type="EMBL" id="KAJ5275601.1"/>
    </source>
</evidence>
<accession>A0ABQ8WT21</accession>
<proteinExistence type="predicted"/>
<dbReference type="PANTHER" id="PTHR43102:SF2">
    <property type="entry name" value="GAF DOMAIN-CONTAINING PROTEIN"/>
    <property type="match status" value="1"/>
</dbReference>
<keyword evidence="3" id="KW-1185">Reference proteome</keyword>
<comment type="caution">
    <text evidence="2">The sequence shown here is derived from an EMBL/GenBank/DDBJ whole genome shotgun (WGS) entry which is preliminary data.</text>
</comment>
<evidence type="ECO:0000313" key="3">
    <source>
        <dbReference type="Proteomes" id="UP001220256"/>
    </source>
</evidence>
<dbReference type="Proteomes" id="UP001220256">
    <property type="component" value="Unassembled WGS sequence"/>
</dbReference>
<dbReference type="Gene3D" id="3.30.450.40">
    <property type="match status" value="1"/>
</dbReference>
<reference evidence="2 3" key="1">
    <citation type="journal article" date="2023" name="IMA Fungus">
        <title>Comparative genomic study of the Penicillium genus elucidates a diverse pangenome and 15 lateral gene transfer events.</title>
        <authorList>
            <person name="Petersen C."/>
            <person name="Sorensen T."/>
            <person name="Nielsen M.R."/>
            <person name="Sondergaard T.E."/>
            <person name="Sorensen J.L."/>
            <person name="Fitzpatrick D.A."/>
            <person name="Frisvad J.C."/>
            <person name="Nielsen K.L."/>
        </authorList>
    </citation>
    <scope>NUCLEOTIDE SEQUENCE [LARGE SCALE GENOMIC DNA]</scope>
    <source>
        <strain evidence="2 3">IBT 3361</strain>
    </source>
</reference>
<organism evidence="2 3">
    <name type="scientific">Penicillium chrysogenum</name>
    <name type="common">Penicillium notatum</name>
    <dbReference type="NCBI Taxonomy" id="5076"/>
    <lineage>
        <taxon>Eukaryota</taxon>
        <taxon>Fungi</taxon>
        <taxon>Dikarya</taxon>
        <taxon>Ascomycota</taxon>
        <taxon>Pezizomycotina</taxon>
        <taxon>Eurotiomycetes</taxon>
        <taxon>Eurotiomycetidae</taxon>
        <taxon>Eurotiales</taxon>
        <taxon>Aspergillaceae</taxon>
        <taxon>Penicillium</taxon>
        <taxon>Penicillium chrysogenum species complex</taxon>
    </lineage>
</organism>